<proteinExistence type="predicted"/>
<name>A0AAD4PNT7_9MUSC</name>
<dbReference type="Proteomes" id="UP001200034">
    <property type="component" value="Unassembled WGS sequence"/>
</dbReference>
<keyword evidence="3" id="KW-1185">Reference proteome</keyword>
<gene>
    <name evidence="2" type="ORF">KR093_011046</name>
</gene>
<reference evidence="2" key="1">
    <citation type="journal article" date="2021" name="Mol. Ecol. Resour.">
        <title>Phylogenomic analyses of the genus Drosophila reveals genomic signals of climate adaptation.</title>
        <authorList>
            <person name="Li F."/>
            <person name="Rane R.V."/>
            <person name="Luria V."/>
            <person name="Xiong Z."/>
            <person name="Chen J."/>
            <person name="Li Z."/>
            <person name="Catullo R.A."/>
            <person name="Griffin P.C."/>
            <person name="Schiffer M."/>
            <person name="Pearce S."/>
            <person name="Lee S.F."/>
            <person name="McElroy K."/>
            <person name="Stocker A."/>
            <person name="Shirriffs J."/>
            <person name="Cockerell F."/>
            <person name="Coppin C."/>
            <person name="Sgro C.M."/>
            <person name="Karger A."/>
            <person name="Cain J.W."/>
            <person name="Weber J.A."/>
            <person name="Santpere G."/>
            <person name="Kirschner M.W."/>
            <person name="Hoffmann A.A."/>
            <person name="Oakeshott J.G."/>
            <person name="Zhang G."/>
        </authorList>
    </citation>
    <scope>NUCLEOTIDE SEQUENCE</scope>
    <source>
        <strain evidence="2">BGI-SZ-2011g</strain>
    </source>
</reference>
<feature type="coiled-coil region" evidence="1">
    <location>
        <begin position="29"/>
        <end position="63"/>
    </location>
</feature>
<evidence type="ECO:0000256" key="1">
    <source>
        <dbReference type="SAM" id="Coils"/>
    </source>
</evidence>
<keyword evidence="1" id="KW-0175">Coiled coil</keyword>
<sequence>MHSLPLIFARQLNPGVVLTHELSMKIFKYESMNRERSQLDDEIVQIRKKQDNMEDNLAEALAEDEFRRCQQGELLGEPNEEDLLQIFKQHLSRIIDKLATKYERKIFLEMDLRKMKMTIEKEIVAVNEESAAANKES</sequence>
<evidence type="ECO:0000313" key="2">
    <source>
        <dbReference type="EMBL" id="KAH8378374.1"/>
    </source>
</evidence>
<accession>A0AAD4PNT7</accession>
<dbReference type="AlphaFoldDB" id="A0AAD4PNT7"/>
<dbReference type="EMBL" id="JAJJHW010001127">
    <property type="protein sequence ID" value="KAH8378374.1"/>
    <property type="molecule type" value="Genomic_DNA"/>
</dbReference>
<organism evidence="2 3">
    <name type="scientific">Drosophila rubida</name>
    <dbReference type="NCBI Taxonomy" id="30044"/>
    <lineage>
        <taxon>Eukaryota</taxon>
        <taxon>Metazoa</taxon>
        <taxon>Ecdysozoa</taxon>
        <taxon>Arthropoda</taxon>
        <taxon>Hexapoda</taxon>
        <taxon>Insecta</taxon>
        <taxon>Pterygota</taxon>
        <taxon>Neoptera</taxon>
        <taxon>Endopterygota</taxon>
        <taxon>Diptera</taxon>
        <taxon>Brachycera</taxon>
        <taxon>Muscomorpha</taxon>
        <taxon>Ephydroidea</taxon>
        <taxon>Drosophilidae</taxon>
        <taxon>Drosophila</taxon>
    </lineage>
</organism>
<evidence type="ECO:0000313" key="3">
    <source>
        <dbReference type="Proteomes" id="UP001200034"/>
    </source>
</evidence>
<protein>
    <submittedName>
        <fullName evidence="2">Uncharacterized protein</fullName>
    </submittedName>
</protein>
<comment type="caution">
    <text evidence="2">The sequence shown here is derived from an EMBL/GenBank/DDBJ whole genome shotgun (WGS) entry which is preliminary data.</text>
</comment>